<organism evidence="3">
    <name type="scientific">Gaeumannomyces tritici (strain R3-111a-1)</name>
    <name type="common">Wheat and barley take-all root rot fungus</name>
    <name type="synonym">Gaeumannomyces graminis var. tritici</name>
    <dbReference type="NCBI Taxonomy" id="644352"/>
    <lineage>
        <taxon>Eukaryota</taxon>
        <taxon>Fungi</taxon>
        <taxon>Dikarya</taxon>
        <taxon>Ascomycota</taxon>
        <taxon>Pezizomycotina</taxon>
        <taxon>Sordariomycetes</taxon>
        <taxon>Sordariomycetidae</taxon>
        <taxon>Magnaporthales</taxon>
        <taxon>Magnaporthaceae</taxon>
        <taxon>Gaeumannomyces</taxon>
    </lineage>
</organism>
<dbReference type="Proteomes" id="UP000006039">
    <property type="component" value="Unassembled WGS sequence"/>
</dbReference>
<reference evidence="3" key="2">
    <citation type="submission" date="2010-07" db="EMBL/GenBank/DDBJ databases">
        <authorList>
            <consortium name="The Broad Institute Genome Sequencing Platform"/>
            <consortium name="Broad Institute Genome Sequencing Center for Infectious Disease"/>
            <person name="Ma L.-J."/>
            <person name="Dead R."/>
            <person name="Young S."/>
            <person name="Zeng Q."/>
            <person name="Koehrsen M."/>
            <person name="Alvarado L."/>
            <person name="Berlin A."/>
            <person name="Chapman S.B."/>
            <person name="Chen Z."/>
            <person name="Freedman E."/>
            <person name="Gellesch M."/>
            <person name="Goldberg J."/>
            <person name="Griggs A."/>
            <person name="Gujja S."/>
            <person name="Heilman E.R."/>
            <person name="Heiman D."/>
            <person name="Hepburn T."/>
            <person name="Howarth C."/>
            <person name="Jen D."/>
            <person name="Larson L."/>
            <person name="Mehta T."/>
            <person name="Neiman D."/>
            <person name="Pearson M."/>
            <person name="Roberts A."/>
            <person name="Saif S."/>
            <person name="Shea T."/>
            <person name="Shenoy N."/>
            <person name="Sisk P."/>
            <person name="Stolte C."/>
            <person name="Sykes S."/>
            <person name="Walk T."/>
            <person name="White J."/>
            <person name="Yandava C."/>
            <person name="Haas B."/>
            <person name="Nusbaum C."/>
            <person name="Birren B."/>
        </authorList>
    </citation>
    <scope>NUCLEOTIDE SEQUENCE</scope>
    <source>
        <strain evidence="3">R3-111a-1</strain>
    </source>
</reference>
<evidence type="ECO:0000259" key="2">
    <source>
        <dbReference type="Pfam" id="PF25482"/>
    </source>
</evidence>
<accession>J3NJ41</accession>
<dbReference type="STRING" id="644352.J3NJ41"/>
<feature type="compositionally biased region" description="Gly residues" evidence="1">
    <location>
        <begin position="538"/>
        <end position="548"/>
    </location>
</feature>
<feature type="region of interest" description="Disordered" evidence="1">
    <location>
        <begin position="531"/>
        <end position="565"/>
    </location>
</feature>
<evidence type="ECO:0000313" key="3">
    <source>
        <dbReference type="EMBL" id="EJT81291.1"/>
    </source>
</evidence>
<protein>
    <recommendedName>
        <fullName evidence="2">DUF7905 domain-containing protein</fullName>
    </recommendedName>
</protein>
<dbReference type="RefSeq" id="XP_009217301.1">
    <property type="nucleotide sequence ID" value="XM_009219037.1"/>
</dbReference>
<keyword evidence="5" id="KW-1185">Reference proteome</keyword>
<name>J3NJ41_GAET3</name>
<dbReference type="VEuPathDB" id="FungiDB:GGTG_01275"/>
<dbReference type="RefSeq" id="XP_009217300.1">
    <property type="nucleotide sequence ID" value="XM_009219036.1"/>
</dbReference>
<dbReference type="EnsemblFungi" id="EJT81292">
    <property type="protein sequence ID" value="EJT81292"/>
    <property type="gene ID" value="GGTG_01275"/>
</dbReference>
<dbReference type="EnsemblFungi" id="EJT81291">
    <property type="protein sequence ID" value="EJT81291"/>
    <property type="gene ID" value="GGTG_01275"/>
</dbReference>
<reference evidence="5" key="1">
    <citation type="submission" date="2010-07" db="EMBL/GenBank/DDBJ databases">
        <title>The genome sequence of Gaeumannomyces graminis var. tritici strain R3-111a-1.</title>
        <authorList>
            <consortium name="The Broad Institute Genome Sequencing Platform"/>
            <person name="Ma L.-J."/>
            <person name="Dead R."/>
            <person name="Young S."/>
            <person name="Zeng Q."/>
            <person name="Koehrsen M."/>
            <person name="Alvarado L."/>
            <person name="Berlin A."/>
            <person name="Chapman S.B."/>
            <person name="Chen Z."/>
            <person name="Freedman E."/>
            <person name="Gellesch M."/>
            <person name="Goldberg J."/>
            <person name="Griggs A."/>
            <person name="Gujja S."/>
            <person name="Heilman E.R."/>
            <person name="Heiman D."/>
            <person name="Hepburn T."/>
            <person name="Howarth C."/>
            <person name="Jen D."/>
            <person name="Larson L."/>
            <person name="Mehta T."/>
            <person name="Neiman D."/>
            <person name="Pearson M."/>
            <person name="Roberts A."/>
            <person name="Saif S."/>
            <person name="Shea T."/>
            <person name="Shenoy N."/>
            <person name="Sisk P."/>
            <person name="Stolte C."/>
            <person name="Sykes S."/>
            <person name="Walk T."/>
            <person name="White J."/>
            <person name="Yandava C."/>
            <person name="Haas B."/>
            <person name="Nusbaum C."/>
            <person name="Birren B."/>
        </authorList>
    </citation>
    <scope>NUCLEOTIDE SEQUENCE [LARGE SCALE GENOMIC DNA]</scope>
    <source>
        <strain evidence="5">R3-111a-1</strain>
    </source>
</reference>
<dbReference type="InterPro" id="IPR057227">
    <property type="entry name" value="DUF7905"/>
</dbReference>
<feature type="domain" description="DUF7905" evidence="2">
    <location>
        <begin position="214"/>
        <end position="456"/>
    </location>
</feature>
<feature type="compositionally biased region" description="Low complexity" evidence="1">
    <location>
        <begin position="29"/>
        <end position="38"/>
    </location>
</feature>
<dbReference type="HOGENOM" id="CLU_486676_0_0_1"/>
<dbReference type="AlphaFoldDB" id="J3NJ41"/>
<evidence type="ECO:0000256" key="1">
    <source>
        <dbReference type="SAM" id="MobiDB-lite"/>
    </source>
</evidence>
<dbReference type="EMBL" id="GL385395">
    <property type="protein sequence ID" value="EJT81292.1"/>
    <property type="molecule type" value="Genomic_DNA"/>
</dbReference>
<sequence length="565" mass="62150">MSSSRMPQGRGAAAPTGRQTGQRPGGTSGPASSAAAMPPATGESFLQLLMVVPESAPVFENEGGAAADPLANPDIEDKLDLVRGNSRVSAHVRPGGLVALAAPTKPHMRKGVAALVHILSQNDPGLLIYYPAHLIQVPSTGRERFLIKRVRHDMETKGGERISIPNQDGVAPTYRFITDRPAPQPEEPGLLETDTDQDQEFEFSIYTEKFMGHLDEVVKRLRATPDEMRMRVHLGALLQYQYPKKMDLTSVSQFDAMIRNVMHKAIFYYNKDIGFCNRDIGTQQFASKIRKAIEASPTIFSPADNRIDALDKVPTETSIVVFTNDWRLEMKYQKFTTRTGGQEQFQLVQPTVFRREHKNKEKAIISVNPDGSYDWSLEILVEEGLEAMADFFRNMHRHVKLQKAPDGSLVPRLSPQVVQGAKVTGITTKSARTYLLGDASAPYHVELATYKDWNLVTGACIWQSCAMSLYAVDWVDVLDKRNIAFNPRDFGPGHTGLLPVAYEQPVQEGGARLLRLIKTLQDFLDKVRAGGFEKSEGDGGAPGPGGGAPKQAAGKGMSEKPARKA</sequence>
<reference evidence="4" key="4">
    <citation type="journal article" date="2015" name="G3 (Bethesda)">
        <title>Genome sequences of three phytopathogenic species of the Magnaporthaceae family of fungi.</title>
        <authorList>
            <person name="Okagaki L.H."/>
            <person name="Nunes C.C."/>
            <person name="Sailsbery J."/>
            <person name="Clay B."/>
            <person name="Brown D."/>
            <person name="John T."/>
            <person name="Oh Y."/>
            <person name="Young N."/>
            <person name="Fitzgerald M."/>
            <person name="Haas B.J."/>
            <person name="Zeng Q."/>
            <person name="Young S."/>
            <person name="Adiconis X."/>
            <person name="Fan L."/>
            <person name="Levin J.Z."/>
            <person name="Mitchell T.K."/>
            <person name="Okubara P.A."/>
            <person name="Farman M.L."/>
            <person name="Kohn L.M."/>
            <person name="Birren B."/>
            <person name="Ma L.-J."/>
            <person name="Dean R.A."/>
        </authorList>
    </citation>
    <scope>NUCLEOTIDE SEQUENCE</scope>
    <source>
        <strain evidence="4">R3-111a-1</strain>
    </source>
</reference>
<dbReference type="Pfam" id="PF25482">
    <property type="entry name" value="DUF7905"/>
    <property type="match status" value="1"/>
</dbReference>
<feature type="region of interest" description="Disordered" evidence="1">
    <location>
        <begin position="1"/>
        <end position="38"/>
    </location>
</feature>
<proteinExistence type="predicted"/>
<evidence type="ECO:0000313" key="5">
    <source>
        <dbReference type="Proteomes" id="UP000006039"/>
    </source>
</evidence>
<evidence type="ECO:0000313" key="4">
    <source>
        <dbReference type="EnsemblFungi" id="EJT81291"/>
    </source>
</evidence>
<reference evidence="4" key="5">
    <citation type="submission" date="2018-04" db="UniProtKB">
        <authorList>
            <consortium name="EnsemblFungi"/>
        </authorList>
    </citation>
    <scope>IDENTIFICATION</scope>
    <source>
        <strain evidence="4">R3-111a-1</strain>
    </source>
</reference>
<reference evidence="3" key="3">
    <citation type="submission" date="2010-09" db="EMBL/GenBank/DDBJ databases">
        <title>Annotation of Gaeumannomyces graminis var. tritici R3-111a-1.</title>
        <authorList>
            <consortium name="The Broad Institute Genome Sequencing Platform"/>
            <person name="Ma L.-J."/>
            <person name="Dead R."/>
            <person name="Young S.K."/>
            <person name="Zeng Q."/>
            <person name="Gargeya S."/>
            <person name="Fitzgerald M."/>
            <person name="Haas B."/>
            <person name="Abouelleil A."/>
            <person name="Alvarado L."/>
            <person name="Arachchi H.M."/>
            <person name="Berlin A."/>
            <person name="Brown A."/>
            <person name="Chapman S.B."/>
            <person name="Chen Z."/>
            <person name="Dunbar C."/>
            <person name="Freedman E."/>
            <person name="Gearin G."/>
            <person name="Gellesch M."/>
            <person name="Goldberg J."/>
            <person name="Griggs A."/>
            <person name="Gujja S."/>
            <person name="Heiman D."/>
            <person name="Howarth C."/>
            <person name="Larson L."/>
            <person name="Lui A."/>
            <person name="MacDonald P.J.P."/>
            <person name="Mehta T."/>
            <person name="Montmayeur A."/>
            <person name="Murphy C."/>
            <person name="Neiman D."/>
            <person name="Pearson M."/>
            <person name="Priest M."/>
            <person name="Roberts A."/>
            <person name="Saif S."/>
            <person name="Shea T."/>
            <person name="Shenoy N."/>
            <person name="Sisk P."/>
            <person name="Stolte C."/>
            <person name="Sykes S."/>
            <person name="Yandava C."/>
            <person name="Wortman J."/>
            <person name="Nusbaum C."/>
            <person name="Birren B."/>
        </authorList>
    </citation>
    <scope>NUCLEOTIDE SEQUENCE</scope>
    <source>
        <strain evidence="3">R3-111a-1</strain>
    </source>
</reference>
<dbReference type="GeneID" id="20341733"/>
<dbReference type="OrthoDB" id="4739136at2759"/>
<dbReference type="eggNOG" id="ENOG502RQNC">
    <property type="taxonomic scope" value="Eukaryota"/>
</dbReference>
<dbReference type="EMBL" id="GL385395">
    <property type="protein sequence ID" value="EJT81291.1"/>
    <property type="molecule type" value="Genomic_DNA"/>
</dbReference>
<gene>
    <name evidence="4" type="primary">20341733</name>
    <name evidence="3" type="ORF">GGTG_01275</name>
</gene>